<dbReference type="Proteomes" id="UP001500751">
    <property type="component" value="Unassembled WGS sequence"/>
</dbReference>
<dbReference type="PROSITE" id="PS50043">
    <property type="entry name" value="HTH_LUXR_2"/>
    <property type="match status" value="1"/>
</dbReference>
<gene>
    <name evidence="2" type="ORF">GCM10009839_21670</name>
</gene>
<accession>A0ABN2TYI3</accession>
<protein>
    <recommendedName>
        <fullName evidence="1">HTH luxR-type domain-containing protein</fullName>
    </recommendedName>
</protein>
<dbReference type="InterPro" id="IPR036388">
    <property type="entry name" value="WH-like_DNA-bd_sf"/>
</dbReference>
<evidence type="ECO:0000313" key="3">
    <source>
        <dbReference type="Proteomes" id="UP001500751"/>
    </source>
</evidence>
<dbReference type="PANTHER" id="PTHR34293">
    <property type="entry name" value="HTH-TYPE TRANSCRIPTIONAL REGULATOR TRMBL2"/>
    <property type="match status" value="1"/>
</dbReference>
<evidence type="ECO:0000313" key="2">
    <source>
        <dbReference type="EMBL" id="GAA2023679.1"/>
    </source>
</evidence>
<dbReference type="SMART" id="SM00421">
    <property type="entry name" value="HTH_LUXR"/>
    <property type="match status" value="1"/>
</dbReference>
<dbReference type="SUPFAM" id="SSF46894">
    <property type="entry name" value="C-terminal effector domain of the bipartite response regulators"/>
    <property type="match status" value="1"/>
</dbReference>
<reference evidence="2 3" key="1">
    <citation type="journal article" date="2019" name="Int. J. Syst. Evol. Microbiol.">
        <title>The Global Catalogue of Microorganisms (GCM) 10K type strain sequencing project: providing services to taxonomists for standard genome sequencing and annotation.</title>
        <authorList>
            <consortium name="The Broad Institute Genomics Platform"/>
            <consortium name="The Broad Institute Genome Sequencing Center for Infectious Disease"/>
            <person name="Wu L."/>
            <person name="Ma J."/>
        </authorList>
    </citation>
    <scope>NUCLEOTIDE SEQUENCE [LARGE SCALE GENOMIC DNA]</scope>
    <source>
        <strain evidence="2 3">JCM 16014</strain>
    </source>
</reference>
<dbReference type="CDD" id="cd06170">
    <property type="entry name" value="LuxR_C_like"/>
    <property type="match status" value="1"/>
</dbReference>
<dbReference type="Pfam" id="PF00196">
    <property type="entry name" value="GerE"/>
    <property type="match status" value="1"/>
</dbReference>
<dbReference type="Gene3D" id="1.10.10.10">
    <property type="entry name" value="Winged helix-like DNA-binding domain superfamily/Winged helix DNA-binding domain"/>
    <property type="match status" value="2"/>
</dbReference>
<dbReference type="InterPro" id="IPR016032">
    <property type="entry name" value="Sig_transdc_resp-reg_C-effctor"/>
</dbReference>
<dbReference type="EMBL" id="BAAAQN010000009">
    <property type="protein sequence ID" value="GAA2023679.1"/>
    <property type="molecule type" value="Genomic_DNA"/>
</dbReference>
<proteinExistence type="predicted"/>
<comment type="caution">
    <text evidence="2">The sequence shown here is derived from an EMBL/GenBank/DDBJ whole genome shotgun (WGS) entry which is preliminary data.</text>
</comment>
<evidence type="ECO:0000259" key="1">
    <source>
        <dbReference type="PROSITE" id="PS50043"/>
    </source>
</evidence>
<sequence>MLESFGFSELGESVYLAMMREPDAGVAELARRVGVEASAVEQALAELAELALLRGAVRGEPVPAEPLGMERGLETLRRLHQAEALLRAAQHTTSRAVLVGLIGDILQDADRVPAERRGELLGVDDVRHRVAQAMAGAGHEVLAVVPGGGQGRRSSTAGQPLDAELLGRGVRMRYICSAGRRHDAATLDYAGWLTRHGGEIRTVAAMPLQMIVVDGKTAVVSLDPSSATASAAVLHDVGVDLMAALFETMWESATPLRGSRAPEAVVLSELENEVLRFLAEGGTDEMIARRLGVSSRHIRRLANRLMQRLGARSRFEAGVKASQNGWLTS</sequence>
<organism evidence="2 3">
    <name type="scientific">Catenulispora yoronensis</name>
    <dbReference type="NCBI Taxonomy" id="450799"/>
    <lineage>
        <taxon>Bacteria</taxon>
        <taxon>Bacillati</taxon>
        <taxon>Actinomycetota</taxon>
        <taxon>Actinomycetes</taxon>
        <taxon>Catenulisporales</taxon>
        <taxon>Catenulisporaceae</taxon>
        <taxon>Catenulispora</taxon>
    </lineage>
</organism>
<dbReference type="PANTHER" id="PTHR34293:SF1">
    <property type="entry name" value="HTH-TYPE TRANSCRIPTIONAL REGULATOR TRMBL2"/>
    <property type="match status" value="1"/>
</dbReference>
<keyword evidence="3" id="KW-1185">Reference proteome</keyword>
<feature type="domain" description="HTH luxR-type" evidence="1">
    <location>
        <begin position="260"/>
        <end position="325"/>
    </location>
</feature>
<dbReference type="InterPro" id="IPR051797">
    <property type="entry name" value="TrmB-like"/>
</dbReference>
<dbReference type="InterPro" id="IPR000792">
    <property type="entry name" value="Tscrpt_reg_LuxR_C"/>
</dbReference>
<name>A0ABN2TYI3_9ACTN</name>
<dbReference type="RefSeq" id="WP_344665392.1">
    <property type="nucleotide sequence ID" value="NZ_BAAAQN010000009.1"/>
</dbReference>